<proteinExistence type="predicted"/>
<name>A0A8X6N341_NEPPI</name>
<feature type="region of interest" description="Disordered" evidence="1">
    <location>
        <begin position="60"/>
        <end position="166"/>
    </location>
</feature>
<reference evidence="2" key="1">
    <citation type="submission" date="2020-08" db="EMBL/GenBank/DDBJ databases">
        <title>Multicomponent nature underlies the extraordinary mechanical properties of spider dragline silk.</title>
        <authorList>
            <person name="Kono N."/>
            <person name="Nakamura H."/>
            <person name="Mori M."/>
            <person name="Yoshida Y."/>
            <person name="Ohtoshi R."/>
            <person name="Malay A.D."/>
            <person name="Moran D.A.P."/>
            <person name="Tomita M."/>
            <person name="Numata K."/>
            <person name="Arakawa K."/>
        </authorList>
    </citation>
    <scope>NUCLEOTIDE SEQUENCE</scope>
</reference>
<feature type="compositionally biased region" description="Low complexity" evidence="1">
    <location>
        <begin position="136"/>
        <end position="157"/>
    </location>
</feature>
<feature type="compositionally biased region" description="Low complexity" evidence="1">
    <location>
        <begin position="93"/>
        <end position="117"/>
    </location>
</feature>
<accession>A0A8X6N341</accession>
<feature type="compositionally biased region" description="Low complexity" evidence="1">
    <location>
        <begin position="60"/>
        <end position="70"/>
    </location>
</feature>
<evidence type="ECO:0000256" key="1">
    <source>
        <dbReference type="SAM" id="MobiDB-lite"/>
    </source>
</evidence>
<keyword evidence="3" id="KW-1185">Reference proteome</keyword>
<dbReference type="AlphaFoldDB" id="A0A8X6N341"/>
<sequence length="166" mass="17709">MVNYTVKLSSVSNFQTACGRSVVIEPPNEESFSSSDLDCKLLRETLLNLNSSWRRNLANSNLSNSSNPANVFFQPSASDHHRSRFNGEKEEGSSSSNSSSSNDSGHPDVSSSSGWSVRPVKGEEVQEDTLGGGAVPSSTSDTSSSSSSSGDKSPTSKAQGEWEFIY</sequence>
<evidence type="ECO:0000313" key="3">
    <source>
        <dbReference type="Proteomes" id="UP000887013"/>
    </source>
</evidence>
<protein>
    <submittedName>
        <fullName evidence="2">Uncharacterized protein</fullName>
    </submittedName>
</protein>
<dbReference type="EMBL" id="BMAW01053525">
    <property type="protein sequence ID" value="GFS91458.1"/>
    <property type="molecule type" value="Genomic_DNA"/>
</dbReference>
<organism evidence="2 3">
    <name type="scientific">Nephila pilipes</name>
    <name type="common">Giant wood spider</name>
    <name type="synonym">Nephila maculata</name>
    <dbReference type="NCBI Taxonomy" id="299642"/>
    <lineage>
        <taxon>Eukaryota</taxon>
        <taxon>Metazoa</taxon>
        <taxon>Ecdysozoa</taxon>
        <taxon>Arthropoda</taxon>
        <taxon>Chelicerata</taxon>
        <taxon>Arachnida</taxon>
        <taxon>Araneae</taxon>
        <taxon>Araneomorphae</taxon>
        <taxon>Entelegynae</taxon>
        <taxon>Araneoidea</taxon>
        <taxon>Nephilidae</taxon>
        <taxon>Nephila</taxon>
    </lineage>
</organism>
<comment type="caution">
    <text evidence="2">The sequence shown here is derived from an EMBL/GenBank/DDBJ whole genome shotgun (WGS) entry which is preliminary data.</text>
</comment>
<gene>
    <name evidence="2" type="ORF">NPIL_465161</name>
</gene>
<evidence type="ECO:0000313" key="2">
    <source>
        <dbReference type="EMBL" id="GFS91458.1"/>
    </source>
</evidence>
<dbReference type="Proteomes" id="UP000887013">
    <property type="component" value="Unassembled WGS sequence"/>
</dbReference>